<dbReference type="PROSITE" id="PS50880">
    <property type="entry name" value="TOPRIM"/>
    <property type="match status" value="1"/>
</dbReference>
<dbReference type="RefSeq" id="WP_116046142.1">
    <property type="nucleotide sequence ID" value="NZ_QUBQ01000002.1"/>
</dbReference>
<protein>
    <submittedName>
        <fullName evidence="2">DNA primase</fullName>
    </submittedName>
</protein>
<gene>
    <name evidence="2" type="ORF">DX130_13070</name>
</gene>
<accession>A0A371PGE0</accession>
<sequence>MEYAIVVEGKNDRSKLRRVLSDEVGIYCTYGTPGTEQLEKLRKEIGELTTFIFTDNDSSGKRIRGMLRDLFPDAEHIYTRRGYAGVENTPDEYLIQQLEKAGLDAHIVYPATDPASRWIKDEF</sequence>
<dbReference type="PANTHER" id="PTHR39156:SF2">
    <property type="entry name" value="DNA PRIMASE (BACTERIAL TYPE) AND SMALL PRIMASE-LIKE PROTEINS"/>
    <property type="match status" value="1"/>
</dbReference>
<dbReference type="GO" id="GO:0043822">
    <property type="term" value="F:ribonuclease M5 activity"/>
    <property type="evidence" value="ECO:0007669"/>
    <property type="project" value="TreeGrafter"/>
</dbReference>
<dbReference type="EMBL" id="QUBQ01000002">
    <property type="protein sequence ID" value="REK74618.1"/>
    <property type="molecule type" value="Genomic_DNA"/>
</dbReference>
<evidence type="ECO:0000259" key="1">
    <source>
        <dbReference type="PROSITE" id="PS50880"/>
    </source>
</evidence>
<proteinExistence type="predicted"/>
<dbReference type="SUPFAM" id="SSF110455">
    <property type="entry name" value="Toprim domain"/>
    <property type="match status" value="1"/>
</dbReference>
<dbReference type="OrthoDB" id="2417742at2"/>
<organism evidence="2 3">
    <name type="scientific">Paenibacillus paeoniae</name>
    <dbReference type="NCBI Taxonomy" id="2292705"/>
    <lineage>
        <taxon>Bacteria</taxon>
        <taxon>Bacillati</taxon>
        <taxon>Bacillota</taxon>
        <taxon>Bacilli</taxon>
        <taxon>Bacillales</taxon>
        <taxon>Paenibacillaceae</taxon>
        <taxon>Paenibacillus</taxon>
    </lineage>
</organism>
<keyword evidence="3" id="KW-1185">Reference proteome</keyword>
<dbReference type="SMART" id="SM00493">
    <property type="entry name" value="TOPRIM"/>
    <property type="match status" value="1"/>
</dbReference>
<dbReference type="Gene3D" id="3.40.1360.10">
    <property type="match status" value="1"/>
</dbReference>
<feature type="domain" description="Toprim" evidence="1">
    <location>
        <begin position="2"/>
        <end position="86"/>
    </location>
</feature>
<dbReference type="GO" id="GO:0006364">
    <property type="term" value="P:rRNA processing"/>
    <property type="evidence" value="ECO:0007669"/>
    <property type="project" value="TreeGrafter"/>
</dbReference>
<dbReference type="Proteomes" id="UP000261905">
    <property type="component" value="Unassembled WGS sequence"/>
</dbReference>
<name>A0A371PGE0_9BACL</name>
<dbReference type="AlphaFoldDB" id="A0A371PGE0"/>
<dbReference type="PANTHER" id="PTHR39156">
    <property type="entry name" value="RIBONUCLEASE M5"/>
    <property type="match status" value="1"/>
</dbReference>
<comment type="caution">
    <text evidence="2">The sequence shown here is derived from an EMBL/GenBank/DDBJ whole genome shotgun (WGS) entry which is preliminary data.</text>
</comment>
<reference evidence="2 3" key="1">
    <citation type="submission" date="2018-08" db="EMBL/GenBank/DDBJ databases">
        <title>Paenibacillus sp. M4BSY-1, whole genome shotgun sequence.</title>
        <authorList>
            <person name="Tuo L."/>
        </authorList>
    </citation>
    <scope>NUCLEOTIDE SEQUENCE [LARGE SCALE GENOMIC DNA]</scope>
    <source>
        <strain evidence="2 3">M4BSY-1</strain>
    </source>
</reference>
<evidence type="ECO:0000313" key="3">
    <source>
        <dbReference type="Proteomes" id="UP000261905"/>
    </source>
</evidence>
<evidence type="ECO:0000313" key="2">
    <source>
        <dbReference type="EMBL" id="REK74618.1"/>
    </source>
</evidence>
<dbReference type="InterPro" id="IPR006171">
    <property type="entry name" value="TOPRIM_dom"/>
</dbReference>